<evidence type="ECO:0000313" key="2">
    <source>
        <dbReference type="Proteomes" id="UP001139068"/>
    </source>
</evidence>
<sequence>MPDFDEPDFDETVDPLVPVRDEKLGPYAGTVRGPLDHDRLGVPALPGKLFGGRTLIGRFLPALSGFPNATLAR</sequence>
<dbReference type="RefSeq" id="WP_243072215.1">
    <property type="nucleotide sequence ID" value="NZ_JAIVFL010000001.1"/>
</dbReference>
<reference evidence="1" key="1">
    <citation type="journal article" date="2022" name="ISME J.">
        <title>Identification of active gaseous-alkane degraders at natural gas seeps.</title>
        <authorList>
            <person name="Farhan Ul Haque M."/>
            <person name="Hernandez M."/>
            <person name="Crombie A.T."/>
            <person name="Murrell J.C."/>
        </authorList>
    </citation>
    <scope>NUCLEOTIDE SEQUENCE</scope>
    <source>
        <strain evidence="1">ANDR5</strain>
    </source>
</reference>
<comment type="caution">
    <text evidence="1">The sequence shown here is derived from an EMBL/GenBank/DDBJ whole genome shotgun (WGS) entry which is preliminary data.</text>
</comment>
<organism evidence="1 2">
    <name type="scientific">Candidatus Mycolicibacterium alkanivorans</name>
    <dbReference type="NCBI Taxonomy" id="2954114"/>
    <lineage>
        <taxon>Bacteria</taxon>
        <taxon>Bacillati</taxon>
        <taxon>Actinomycetota</taxon>
        <taxon>Actinomycetes</taxon>
        <taxon>Mycobacteriales</taxon>
        <taxon>Mycobacteriaceae</taxon>
        <taxon>Mycolicibacterium</taxon>
    </lineage>
</organism>
<evidence type="ECO:0000313" key="1">
    <source>
        <dbReference type="EMBL" id="MCI4675968.1"/>
    </source>
</evidence>
<keyword evidence="2" id="KW-1185">Reference proteome</keyword>
<accession>A0ABS9YY06</accession>
<proteinExistence type="predicted"/>
<gene>
    <name evidence="1" type="ORF">K9U37_14255</name>
</gene>
<name>A0ABS9YY06_9MYCO</name>
<dbReference type="Proteomes" id="UP001139068">
    <property type="component" value="Unassembled WGS sequence"/>
</dbReference>
<protein>
    <submittedName>
        <fullName evidence="1">Uncharacterized protein</fullName>
    </submittedName>
</protein>
<dbReference type="EMBL" id="JAIVFL010000001">
    <property type="protein sequence ID" value="MCI4675968.1"/>
    <property type="molecule type" value="Genomic_DNA"/>
</dbReference>